<dbReference type="SMART" id="SM00185">
    <property type="entry name" value="ARM"/>
    <property type="match status" value="6"/>
</dbReference>
<dbReference type="Pfam" id="PF00514">
    <property type="entry name" value="Arm"/>
    <property type="match status" value="1"/>
</dbReference>
<dbReference type="SUPFAM" id="SSF48371">
    <property type="entry name" value="ARM repeat"/>
    <property type="match status" value="2"/>
</dbReference>
<dbReference type="Gene3D" id="1.25.10.10">
    <property type="entry name" value="Leucine-rich Repeat Variant"/>
    <property type="match status" value="2"/>
</dbReference>
<organism evidence="7 8">
    <name type="scientific">Owenia fusiformis</name>
    <name type="common">Polychaete worm</name>
    <dbReference type="NCBI Taxonomy" id="6347"/>
    <lineage>
        <taxon>Eukaryota</taxon>
        <taxon>Metazoa</taxon>
        <taxon>Spiralia</taxon>
        <taxon>Lophotrochozoa</taxon>
        <taxon>Annelida</taxon>
        <taxon>Polychaeta</taxon>
        <taxon>Sedentaria</taxon>
        <taxon>Canalipalpata</taxon>
        <taxon>Sabellida</taxon>
        <taxon>Oweniida</taxon>
        <taxon>Oweniidae</taxon>
        <taxon>Owenia</taxon>
    </lineage>
</organism>
<keyword evidence="4" id="KW-0963">Cytoplasm</keyword>
<evidence type="ECO:0000256" key="2">
    <source>
        <dbReference type="ARBA" id="ARBA00004240"/>
    </source>
</evidence>
<proteinExistence type="predicted"/>
<keyword evidence="6" id="KW-0496">Mitochondrion</keyword>
<comment type="caution">
    <text evidence="7">The sequence shown here is derived from an EMBL/GenBank/DDBJ whole genome shotgun (WGS) entry which is preliminary data.</text>
</comment>
<dbReference type="InterPro" id="IPR000225">
    <property type="entry name" value="Armadillo"/>
</dbReference>
<dbReference type="EMBL" id="CAIIXF020000009">
    <property type="protein sequence ID" value="CAH1795499.1"/>
    <property type="molecule type" value="Genomic_DNA"/>
</dbReference>
<dbReference type="InterPro" id="IPR040144">
    <property type="entry name" value="RAP1GDS1"/>
</dbReference>
<dbReference type="OrthoDB" id="26149at2759"/>
<comment type="subcellular location">
    <subcellularLocation>
        <location evidence="3">Cytoplasm</location>
        <location evidence="3">Cytosol</location>
    </subcellularLocation>
    <subcellularLocation>
        <location evidence="2">Endoplasmic reticulum</location>
    </subcellularLocation>
    <subcellularLocation>
        <location evidence="1">Mitochondrion</location>
    </subcellularLocation>
</comment>
<reference evidence="7" key="1">
    <citation type="submission" date="2022-03" db="EMBL/GenBank/DDBJ databases">
        <authorList>
            <person name="Martin C."/>
        </authorList>
    </citation>
    <scope>NUCLEOTIDE SEQUENCE</scope>
</reference>
<evidence type="ECO:0000256" key="5">
    <source>
        <dbReference type="ARBA" id="ARBA00022824"/>
    </source>
</evidence>
<evidence type="ECO:0000256" key="3">
    <source>
        <dbReference type="ARBA" id="ARBA00004514"/>
    </source>
</evidence>
<dbReference type="InterPro" id="IPR011989">
    <property type="entry name" value="ARM-like"/>
</dbReference>
<dbReference type="GO" id="GO:0005739">
    <property type="term" value="C:mitochondrion"/>
    <property type="evidence" value="ECO:0007669"/>
    <property type="project" value="UniProtKB-SubCell"/>
</dbReference>
<evidence type="ECO:0000256" key="6">
    <source>
        <dbReference type="ARBA" id="ARBA00023128"/>
    </source>
</evidence>
<gene>
    <name evidence="7" type="ORF">OFUS_LOCUS20031</name>
</gene>
<dbReference type="GO" id="GO:0005783">
    <property type="term" value="C:endoplasmic reticulum"/>
    <property type="evidence" value="ECO:0007669"/>
    <property type="project" value="UniProtKB-SubCell"/>
</dbReference>
<sequence>MDDINNLVAQLHIDGEKGTIGPTLDALIEKLTNDDDKEKVDIRQKLYDAKVLPQLLLLLNEEPKLQETVSHLIAELAKAEYARVPCVEAGFIPPLVGLMSTDNVHLSIQVCRALGNICYDNDEGRTEVEKNGGLKKLLDVLTSHISNTQTDADKLRMIACGYLLNLTNCNECMQEKAINLDAVSIMKQYLEQCRNDDAVCHMALMTVASLFDSDFGREKISESGISSTVVDLLEPGNEGEEPVLDLLGTLAEYDKIKVQLTKTTLGEKLMKIIESNIDKDDEDSDALVNAAADLVILILTGDDSMDMWYEDGKALVFTSTMQWLHSNNAHLRVAGALAVGNYARNDSHCIKLVEDSVTIFLLNLLRNHGNQDGVTLQHAIFSALKNLAIPAVNKIIMLQTGIIDTVTPFSKTDMSPVQFKLLGLLRMLVDGQEAASIKVGTNKGLIEEVSQWCNNEDHAGVKGESMRLLAWLVRHSRSSDVMKVITKYGGLSHLVAMTTSEHVVMQNEALVALIIIASSILAEAKEPLSECNVIETVTKLLSDEKTLTEIKENTLTLSAKLQEEGTLKTLMQNNSEFITVISELCNSEESKLRELATTVKSLIAT</sequence>
<dbReference type="AlphaFoldDB" id="A0A8J1U610"/>
<evidence type="ECO:0000313" key="8">
    <source>
        <dbReference type="Proteomes" id="UP000749559"/>
    </source>
</evidence>
<dbReference type="GO" id="GO:0005829">
    <property type="term" value="C:cytosol"/>
    <property type="evidence" value="ECO:0007669"/>
    <property type="project" value="UniProtKB-SubCell"/>
</dbReference>
<keyword evidence="5" id="KW-0256">Endoplasmic reticulum</keyword>
<dbReference type="GO" id="GO:0005085">
    <property type="term" value="F:guanyl-nucleotide exchange factor activity"/>
    <property type="evidence" value="ECO:0007669"/>
    <property type="project" value="InterPro"/>
</dbReference>
<evidence type="ECO:0000256" key="4">
    <source>
        <dbReference type="ARBA" id="ARBA00022490"/>
    </source>
</evidence>
<dbReference type="Proteomes" id="UP000749559">
    <property type="component" value="Unassembled WGS sequence"/>
</dbReference>
<dbReference type="PANTHER" id="PTHR10957">
    <property type="entry name" value="RAP1 GTPASE-GDP DISSOCIATION STIMULATOR 1"/>
    <property type="match status" value="1"/>
</dbReference>
<name>A0A8J1U610_OWEFU</name>
<evidence type="ECO:0000313" key="7">
    <source>
        <dbReference type="EMBL" id="CAH1795499.1"/>
    </source>
</evidence>
<dbReference type="InterPro" id="IPR016024">
    <property type="entry name" value="ARM-type_fold"/>
</dbReference>
<evidence type="ECO:0000256" key="1">
    <source>
        <dbReference type="ARBA" id="ARBA00004173"/>
    </source>
</evidence>
<protein>
    <submittedName>
        <fullName evidence="7">Uncharacterized protein</fullName>
    </submittedName>
</protein>
<keyword evidence="8" id="KW-1185">Reference proteome</keyword>
<accession>A0A8J1U610</accession>